<protein>
    <submittedName>
        <fullName evidence="1">Uncharacterized protein</fullName>
    </submittedName>
</protein>
<proteinExistence type="predicted"/>
<reference evidence="1" key="2">
    <citation type="journal article" date="2015" name="Data Brief">
        <title>Shoot transcriptome of the giant reed, Arundo donax.</title>
        <authorList>
            <person name="Barrero R.A."/>
            <person name="Guerrero F.D."/>
            <person name="Moolhuijzen P."/>
            <person name="Goolsby J.A."/>
            <person name="Tidwell J."/>
            <person name="Bellgard S.E."/>
            <person name="Bellgard M.I."/>
        </authorList>
    </citation>
    <scope>NUCLEOTIDE SEQUENCE</scope>
    <source>
        <tissue evidence="1">Shoot tissue taken approximately 20 cm above the soil surface</tissue>
    </source>
</reference>
<accession>A0A0A9FV98</accession>
<evidence type="ECO:0000313" key="1">
    <source>
        <dbReference type="EMBL" id="JAE12263.1"/>
    </source>
</evidence>
<organism evidence="1">
    <name type="scientific">Arundo donax</name>
    <name type="common">Giant reed</name>
    <name type="synonym">Donax arundinaceus</name>
    <dbReference type="NCBI Taxonomy" id="35708"/>
    <lineage>
        <taxon>Eukaryota</taxon>
        <taxon>Viridiplantae</taxon>
        <taxon>Streptophyta</taxon>
        <taxon>Embryophyta</taxon>
        <taxon>Tracheophyta</taxon>
        <taxon>Spermatophyta</taxon>
        <taxon>Magnoliopsida</taxon>
        <taxon>Liliopsida</taxon>
        <taxon>Poales</taxon>
        <taxon>Poaceae</taxon>
        <taxon>PACMAD clade</taxon>
        <taxon>Arundinoideae</taxon>
        <taxon>Arundineae</taxon>
        <taxon>Arundo</taxon>
    </lineage>
</organism>
<dbReference type="EMBL" id="GBRH01185633">
    <property type="protein sequence ID" value="JAE12263.1"/>
    <property type="molecule type" value="Transcribed_RNA"/>
</dbReference>
<sequence length="65" mass="6451">MAAVYPAGPEPMITRFSTPLLESEGGEAGVSSSTAPAAGAAAAWSAFDARARAAGIGRQEEGRAT</sequence>
<dbReference type="AlphaFoldDB" id="A0A0A9FV98"/>
<name>A0A0A9FV98_ARUDO</name>
<reference evidence="1" key="1">
    <citation type="submission" date="2014-09" db="EMBL/GenBank/DDBJ databases">
        <authorList>
            <person name="Magalhaes I.L.F."/>
            <person name="Oliveira U."/>
            <person name="Santos F.R."/>
            <person name="Vidigal T.H.D.A."/>
            <person name="Brescovit A.D."/>
            <person name="Santos A.J."/>
        </authorList>
    </citation>
    <scope>NUCLEOTIDE SEQUENCE</scope>
    <source>
        <tissue evidence="1">Shoot tissue taken approximately 20 cm above the soil surface</tissue>
    </source>
</reference>